<dbReference type="PANTHER" id="PTHR24189">
    <property type="entry name" value="MYOTROPHIN"/>
    <property type="match status" value="1"/>
</dbReference>
<reference evidence="5" key="1">
    <citation type="journal article" date="2017" name="Genome Biol.">
        <title>Comparative genomics reveals high biological diversity and specific adaptations in the industrially and medically important fungal genus Aspergillus.</title>
        <authorList>
            <person name="de Vries R.P."/>
            <person name="Riley R."/>
            <person name="Wiebenga A."/>
            <person name="Aguilar-Osorio G."/>
            <person name="Amillis S."/>
            <person name="Uchima C.A."/>
            <person name="Anderluh G."/>
            <person name="Asadollahi M."/>
            <person name="Askin M."/>
            <person name="Barry K."/>
            <person name="Battaglia E."/>
            <person name="Bayram O."/>
            <person name="Benocci T."/>
            <person name="Braus-Stromeyer S.A."/>
            <person name="Caldana C."/>
            <person name="Canovas D."/>
            <person name="Cerqueira G.C."/>
            <person name="Chen F."/>
            <person name="Chen W."/>
            <person name="Choi C."/>
            <person name="Clum A."/>
            <person name="Dos Santos R.A."/>
            <person name="Damasio A.R."/>
            <person name="Diallinas G."/>
            <person name="Emri T."/>
            <person name="Fekete E."/>
            <person name="Flipphi M."/>
            <person name="Freyberg S."/>
            <person name="Gallo A."/>
            <person name="Gournas C."/>
            <person name="Habgood R."/>
            <person name="Hainaut M."/>
            <person name="Harispe M.L."/>
            <person name="Henrissat B."/>
            <person name="Hilden K.S."/>
            <person name="Hope R."/>
            <person name="Hossain A."/>
            <person name="Karabika E."/>
            <person name="Karaffa L."/>
            <person name="Karanyi Z."/>
            <person name="Krasevec N."/>
            <person name="Kuo A."/>
            <person name="Kusch H."/>
            <person name="LaButti K."/>
            <person name="Lagendijk E.L."/>
            <person name="Lapidus A."/>
            <person name="Levasseur A."/>
            <person name="Lindquist E."/>
            <person name="Lipzen A."/>
            <person name="Logrieco A.F."/>
            <person name="MacCabe A."/>
            <person name="Maekelae M.R."/>
            <person name="Malavazi I."/>
            <person name="Melin P."/>
            <person name="Meyer V."/>
            <person name="Mielnichuk N."/>
            <person name="Miskei M."/>
            <person name="Molnar A.P."/>
            <person name="Mule G."/>
            <person name="Ngan C.Y."/>
            <person name="Orejas M."/>
            <person name="Orosz E."/>
            <person name="Ouedraogo J.P."/>
            <person name="Overkamp K.M."/>
            <person name="Park H.-S."/>
            <person name="Perrone G."/>
            <person name="Piumi F."/>
            <person name="Punt P.J."/>
            <person name="Ram A.F."/>
            <person name="Ramon A."/>
            <person name="Rauscher S."/>
            <person name="Record E."/>
            <person name="Riano-Pachon D.M."/>
            <person name="Robert V."/>
            <person name="Roehrig J."/>
            <person name="Ruller R."/>
            <person name="Salamov A."/>
            <person name="Salih N.S."/>
            <person name="Samson R.A."/>
            <person name="Sandor E."/>
            <person name="Sanguinetti M."/>
            <person name="Schuetze T."/>
            <person name="Sepcic K."/>
            <person name="Shelest E."/>
            <person name="Sherlock G."/>
            <person name="Sophianopoulou V."/>
            <person name="Squina F.M."/>
            <person name="Sun H."/>
            <person name="Susca A."/>
            <person name="Todd R.B."/>
            <person name="Tsang A."/>
            <person name="Unkles S.E."/>
            <person name="van de Wiele N."/>
            <person name="van Rossen-Uffink D."/>
            <person name="Oliveira J.V."/>
            <person name="Vesth T.C."/>
            <person name="Visser J."/>
            <person name="Yu J.-H."/>
            <person name="Zhou M."/>
            <person name="Andersen M.R."/>
            <person name="Archer D.B."/>
            <person name="Baker S.E."/>
            <person name="Benoit I."/>
            <person name="Brakhage A.A."/>
            <person name="Braus G.H."/>
            <person name="Fischer R."/>
            <person name="Frisvad J.C."/>
            <person name="Goldman G.H."/>
            <person name="Houbraken J."/>
            <person name="Oakley B."/>
            <person name="Pocsi I."/>
            <person name="Scazzocchio C."/>
            <person name="Seiboth B."/>
            <person name="vanKuyk P.A."/>
            <person name="Wortman J."/>
            <person name="Dyer P.S."/>
            <person name="Grigoriev I.V."/>
        </authorList>
    </citation>
    <scope>NUCLEOTIDE SEQUENCE [LARGE SCALE GENOMIC DNA]</scope>
    <source>
        <strain evidence="5">CBS 101740 / IMI 381727 / IBT 21946</strain>
    </source>
</reference>
<feature type="repeat" description="ANK" evidence="3">
    <location>
        <begin position="85"/>
        <end position="117"/>
    </location>
</feature>
<protein>
    <submittedName>
        <fullName evidence="4">Uncharacterized protein</fullName>
    </submittedName>
</protein>
<accession>A0A1L9V2P4</accession>
<keyword evidence="1" id="KW-0677">Repeat</keyword>
<dbReference type="AlphaFoldDB" id="A0A1L9V2P4"/>
<dbReference type="Proteomes" id="UP000184499">
    <property type="component" value="Unassembled WGS sequence"/>
</dbReference>
<evidence type="ECO:0000256" key="1">
    <source>
        <dbReference type="ARBA" id="ARBA00022737"/>
    </source>
</evidence>
<name>A0A1L9V2P4_ASPBC</name>
<dbReference type="Gene3D" id="1.25.40.20">
    <property type="entry name" value="Ankyrin repeat-containing domain"/>
    <property type="match status" value="2"/>
</dbReference>
<dbReference type="RefSeq" id="XP_067485336.1">
    <property type="nucleotide sequence ID" value="XM_067616588.1"/>
</dbReference>
<organism evidence="4 5">
    <name type="scientific">Aspergillus brasiliensis (strain CBS 101740 / IMI 381727 / IBT 21946)</name>
    <dbReference type="NCBI Taxonomy" id="767769"/>
    <lineage>
        <taxon>Eukaryota</taxon>
        <taxon>Fungi</taxon>
        <taxon>Dikarya</taxon>
        <taxon>Ascomycota</taxon>
        <taxon>Pezizomycotina</taxon>
        <taxon>Eurotiomycetes</taxon>
        <taxon>Eurotiomycetidae</taxon>
        <taxon>Eurotiales</taxon>
        <taxon>Aspergillaceae</taxon>
        <taxon>Aspergillus</taxon>
        <taxon>Aspergillus subgen. Circumdati</taxon>
    </lineage>
</organism>
<evidence type="ECO:0000256" key="2">
    <source>
        <dbReference type="ARBA" id="ARBA00023043"/>
    </source>
</evidence>
<sequence>VVRALLDHDPLPDLYYGSEGSSPLAAAICYYGAGIVALLLEAGVDVNRLIAGRWSPLAWAVNWNSEASIQVMLEYQPELGWKDANGYSILHYINQATPVDIVERLVRRGADPELANANGASVIWAAVQANNQPIAKYLASVVKVNLNIPVGDETLLHLACRCSSLNMVQTLVDAGAKVDRVCPGSYGTPLQATCCRIIDGDHSEKTVKILDYLVQKGARVNSKGGNLHSTLHRACLSGAPEVIEYLLAAGAEVDCKDSIGRSPVHLVCYRGLEHYQILYPSDDALVAPDSTHRTALHYAVMSGDLDLVRQVVESHKRHSEHKDSYQQLTDMRPVIQYLLDEGYDRTAKAKVRNQEWTALDIAIYQGADEMVKAILIPVEAGERLKVTQRLPGKRHDGDSCDICFLPIVGLEMKCE</sequence>
<feature type="repeat" description="ANK" evidence="3">
    <location>
        <begin position="151"/>
        <end position="179"/>
    </location>
</feature>
<dbReference type="PANTHER" id="PTHR24189:SF72">
    <property type="entry name" value="ANKYRIN REPEAT-CONTAINING DOMAIN-CONTAINING PROTEIN"/>
    <property type="match status" value="1"/>
</dbReference>
<gene>
    <name evidence="4" type="ORF">ASPBRDRAFT_110184</name>
</gene>
<keyword evidence="2 3" id="KW-0040">ANK repeat</keyword>
<keyword evidence="5" id="KW-1185">Reference proteome</keyword>
<feature type="non-terminal residue" evidence="4">
    <location>
        <position position="415"/>
    </location>
</feature>
<feature type="repeat" description="ANK" evidence="3">
    <location>
        <begin position="226"/>
        <end position="258"/>
    </location>
</feature>
<dbReference type="PROSITE" id="PS50088">
    <property type="entry name" value="ANK_REPEAT"/>
    <property type="match status" value="3"/>
</dbReference>
<feature type="non-terminal residue" evidence="4">
    <location>
        <position position="1"/>
    </location>
</feature>
<dbReference type="STRING" id="767769.A0A1L9V2P4"/>
<dbReference type="InterPro" id="IPR036770">
    <property type="entry name" value="Ankyrin_rpt-contain_sf"/>
</dbReference>
<evidence type="ECO:0000256" key="3">
    <source>
        <dbReference type="PROSITE-ProRule" id="PRU00023"/>
    </source>
</evidence>
<proteinExistence type="predicted"/>
<dbReference type="Pfam" id="PF12796">
    <property type="entry name" value="Ank_2"/>
    <property type="match status" value="2"/>
</dbReference>
<dbReference type="PROSITE" id="PS50297">
    <property type="entry name" value="ANK_REP_REGION"/>
    <property type="match status" value="3"/>
</dbReference>
<dbReference type="SUPFAM" id="SSF48403">
    <property type="entry name" value="Ankyrin repeat"/>
    <property type="match status" value="2"/>
</dbReference>
<dbReference type="VEuPathDB" id="FungiDB:ASPBRDRAFT_110184"/>
<dbReference type="SMART" id="SM00248">
    <property type="entry name" value="ANK"/>
    <property type="match status" value="9"/>
</dbReference>
<evidence type="ECO:0000313" key="5">
    <source>
        <dbReference type="Proteomes" id="UP000184499"/>
    </source>
</evidence>
<dbReference type="OrthoDB" id="4507863at2759"/>
<dbReference type="InterPro" id="IPR002110">
    <property type="entry name" value="Ankyrin_rpt"/>
</dbReference>
<evidence type="ECO:0000313" key="4">
    <source>
        <dbReference type="EMBL" id="OJJ78089.1"/>
    </source>
</evidence>
<dbReference type="InterPro" id="IPR050745">
    <property type="entry name" value="Multifunctional_regulatory"/>
</dbReference>
<dbReference type="EMBL" id="KV878679">
    <property type="protein sequence ID" value="OJJ78089.1"/>
    <property type="molecule type" value="Genomic_DNA"/>
</dbReference>
<dbReference type="GeneID" id="93569076"/>